<evidence type="ECO:0000313" key="5">
    <source>
        <dbReference type="Proteomes" id="UP001342631"/>
    </source>
</evidence>
<dbReference type="Pfam" id="PF13205">
    <property type="entry name" value="Big_5"/>
    <property type="match status" value="1"/>
</dbReference>
<keyword evidence="1" id="KW-0732">Signal</keyword>
<feature type="domain" description="SbsA Ig-like" evidence="3">
    <location>
        <begin position="149"/>
        <end position="250"/>
    </location>
</feature>
<accession>A0ABQ6QM97</accession>
<name>A0ABQ6QM97_9BACT</name>
<evidence type="ECO:0000256" key="2">
    <source>
        <dbReference type="SAM" id="Phobius"/>
    </source>
</evidence>
<keyword evidence="5" id="KW-1185">Reference proteome</keyword>
<dbReference type="Pfam" id="PF17957">
    <property type="entry name" value="Big_7"/>
    <property type="match status" value="1"/>
</dbReference>
<keyword evidence="2" id="KW-0812">Transmembrane</keyword>
<protein>
    <recommendedName>
        <fullName evidence="3">SbsA Ig-like domain-containing protein</fullName>
    </recommendedName>
</protein>
<keyword evidence="2" id="KW-0472">Membrane</keyword>
<dbReference type="RefSeq" id="WP_338275554.1">
    <property type="nucleotide sequence ID" value="NZ_BTTX01000001.1"/>
</dbReference>
<dbReference type="InterPro" id="IPR014755">
    <property type="entry name" value="Cu-Rt/internalin_Ig-like"/>
</dbReference>
<dbReference type="Gene3D" id="2.60.40.1220">
    <property type="match status" value="1"/>
</dbReference>
<gene>
    <name evidence="4" type="ORF">ASNO1_13940</name>
</gene>
<feature type="transmembrane region" description="Helical" evidence="2">
    <location>
        <begin position="12"/>
        <end position="39"/>
    </location>
</feature>
<comment type="caution">
    <text evidence="4">The sequence shown here is derived from an EMBL/GenBank/DDBJ whole genome shotgun (WGS) entry which is preliminary data.</text>
</comment>
<reference evidence="4 5" key="1">
    <citation type="journal article" date="2024" name="Arch. Microbiol.">
        <title>Corallococcus caeni sp. nov., a novel myxobacterium isolated from activated sludge.</title>
        <authorList>
            <person name="Tomita S."/>
            <person name="Nakai R."/>
            <person name="Kuroda K."/>
            <person name="Kurashita H."/>
            <person name="Hatamoto M."/>
            <person name="Yamaguchi T."/>
            <person name="Narihiro T."/>
        </authorList>
    </citation>
    <scope>NUCLEOTIDE SEQUENCE [LARGE SCALE GENOMIC DNA]</scope>
    <source>
        <strain evidence="4 5">NO1</strain>
    </source>
</reference>
<dbReference type="EMBL" id="BTTX01000001">
    <property type="protein sequence ID" value="GMU05142.1"/>
    <property type="molecule type" value="Genomic_DNA"/>
</dbReference>
<organism evidence="4 5">
    <name type="scientific">Corallococcus caeni</name>
    <dbReference type="NCBI Taxonomy" id="3082388"/>
    <lineage>
        <taxon>Bacteria</taxon>
        <taxon>Pseudomonadati</taxon>
        <taxon>Myxococcota</taxon>
        <taxon>Myxococcia</taxon>
        <taxon>Myxococcales</taxon>
        <taxon>Cystobacterineae</taxon>
        <taxon>Myxococcaceae</taxon>
        <taxon>Corallococcus</taxon>
    </lineage>
</organism>
<keyword evidence="2" id="KW-1133">Transmembrane helix</keyword>
<dbReference type="InterPro" id="IPR032812">
    <property type="entry name" value="SbsA_Ig"/>
</dbReference>
<dbReference type="InterPro" id="IPR013783">
    <property type="entry name" value="Ig-like_fold"/>
</dbReference>
<evidence type="ECO:0000313" key="4">
    <source>
        <dbReference type="EMBL" id="GMU05142.1"/>
    </source>
</evidence>
<proteinExistence type="predicted"/>
<dbReference type="Proteomes" id="UP001342631">
    <property type="component" value="Unassembled WGS sequence"/>
</dbReference>
<dbReference type="Gene3D" id="2.60.40.10">
    <property type="entry name" value="Immunoglobulins"/>
    <property type="match status" value="1"/>
</dbReference>
<evidence type="ECO:0000259" key="3">
    <source>
        <dbReference type="Pfam" id="PF13205"/>
    </source>
</evidence>
<evidence type="ECO:0000256" key="1">
    <source>
        <dbReference type="ARBA" id="ARBA00022729"/>
    </source>
</evidence>
<sequence length="624" mass="67964">MDRCLHRDDSGWSFVDTFLLQMGFMLSGRFYLAVFMLFLPCACIQIPELEPGAAPDSGSPDERPVLLNWMSPAADSITNGTLRIQVEVVGPAPDRVELLVDGAAVEALESPYALTWETWNFAEGAHVLVVRALRNDQVFLSAERNVVVDRTQPRQIAQTPANGASEVPVQTPIQVTFSESLNPATVSGQSVQLMTDTGTLEAEVLLSADGRSLSLIPTSPLPVNERVRVVMANTVVDLAGNRLEALFQDWAWFVPAYLQWGEPQFAGRLEESFIGDTSLRVGMDALPIVAWAQNGTIHVKRWNGEGWEYLGGPLNGGSNNSVWGNALQINSDGHPMVAWLEYATGLGQTQVHVRRWNGTAWAPMGPVMTTSLAQSAIPWMGFTSRAQELPVVAWHEESSSQAQVVFRQWNGSNWVAMAAPLPMKRGANINYLGFDLDASERPIVTFRQSETGTGDMGRVMRWDGTSWTEISTGLGLLPVTRCMGRDGYLLVGGTGLINGAWTGLVRKWNGGAWVTVGEPLTDIAGGTSRQVDAIALDSHGSLVVLASEAPSATETGSRIGQTRRWTGARWESLGGVLRPSPGRLLWGLPDFALAGDHEPIVSWTEKVQSADTFIWAIHVHHLNH</sequence>